<dbReference type="SUPFAM" id="SSF56300">
    <property type="entry name" value="Metallo-dependent phosphatases"/>
    <property type="match status" value="1"/>
</dbReference>
<dbReference type="Pfam" id="PF00149">
    <property type="entry name" value="Metallophos"/>
    <property type="match status" value="1"/>
</dbReference>
<dbReference type="STRING" id="1903181.BTN85_0485"/>
<dbReference type="PANTHER" id="PTHR39323:SF1">
    <property type="entry name" value="BLR1149 PROTEIN"/>
    <property type="match status" value="1"/>
</dbReference>
<feature type="domain" description="Calcineurin-like phosphoesterase" evidence="1">
    <location>
        <begin position="21"/>
        <end position="130"/>
    </location>
</feature>
<dbReference type="Proteomes" id="UP000185744">
    <property type="component" value="Unassembled WGS sequence"/>
</dbReference>
<dbReference type="InterPro" id="IPR004843">
    <property type="entry name" value="Calcineurin-like_PHP"/>
</dbReference>
<dbReference type="AlphaFoldDB" id="A0A1Q6DUJ2"/>
<comment type="caution">
    <text evidence="2">The sequence shown here is derived from an EMBL/GenBank/DDBJ whole genome shotgun (WGS) entry which is preliminary data.</text>
</comment>
<organism evidence="2 3">
    <name type="scientific">Methanohalarchaeum thermophilum</name>
    <dbReference type="NCBI Taxonomy" id="1903181"/>
    <lineage>
        <taxon>Archaea</taxon>
        <taxon>Methanobacteriati</taxon>
        <taxon>Methanobacteriota</taxon>
        <taxon>Methanonatronarchaeia</taxon>
        <taxon>Methanonatronarchaeales</taxon>
        <taxon>Methanonatronarchaeaceae</taxon>
        <taxon>Candidatus Methanohalarchaeum</taxon>
    </lineage>
</organism>
<dbReference type="EMBL" id="MSDW01000001">
    <property type="protein sequence ID" value="OKY78007.1"/>
    <property type="molecule type" value="Genomic_DNA"/>
</dbReference>
<dbReference type="GO" id="GO:0016787">
    <property type="term" value="F:hydrolase activity"/>
    <property type="evidence" value="ECO:0007669"/>
    <property type="project" value="UniProtKB-KW"/>
</dbReference>
<dbReference type="PIRSF" id="PIRSF000887">
    <property type="entry name" value="Pesterase_MJ0037"/>
    <property type="match status" value="1"/>
</dbReference>
<dbReference type="PANTHER" id="PTHR39323">
    <property type="entry name" value="BLR1149 PROTEIN"/>
    <property type="match status" value="1"/>
</dbReference>
<evidence type="ECO:0000313" key="3">
    <source>
        <dbReference type="Proteomes" id="UP000185744"/>
    </source>
</evidence>
<evidence type="ECO:0000259" key="1">
    <source>
        <dbReference type="Pfam" id="PF00149"/>
    </source>
</evidence>
<keyword evidence="3" id="KW-1185">Reference proteome</keyword>
<evidence type="ECO:0000313" key="2">
    <source>
        <dbReference type="EMBL" id="OKY78007.1"/>
    </source>
</evidence>
<sequence length="234" mass="27061">MRDFRLFKNAVYFPKSGICTISDLHIGLEDKLNKQGISFPFEERKSLVNNLKKVKEKFEPNKFVFNGDTLHTFGEIPDKVPEKLDEIISICNEECLFIKGSHDSMLPYLLEERDLEIKESYEYSGLKFIHGDKDLTELDDELIVIGHEHPSVEIHGDKIDCCLYEKGKSCIFSIIVLPSFSKLTKGVVINDMKLRDFMSPVLRNCNTFADFRLKIELNGEELEFPSLKKFKDKL</sequence>
<name>A0A1Q6DUJ2_METT1</name>
<dbReference type="Gene3D" id="3.60.21.10">
    <property type="match status" value="1"/>
</dbReference>
<protein>
    <submittedName>
        <fullName evidence="2">Phosphohydrolase Icc/MPP superfamily</fullName>
    </submittedName>
</protein>
<proteinExistence type="predicted"/>
<dbReference type="InterPro" id="IPR024173">
    <property type="entry name" value="Pesterase_MJ0037-like"/>
</dbReference>
<dbReference type="InterPro" id="IPR029052">
    <property type="entry name" value="Metallo-depent_PP-like"/>
</dbReference>
<reference evidence="2" key="1">
    <citation type="submission" date="2016-12" db="EMBL/GenBank/DDBJ databases">
        <title>Discovery of methanogenic haloarchaea.</title>
        <authorList>
            <person name="Sorokin D.Y."/>
            <person name="Makarova K.S."/>
            <person name="Abbas B."/>
            <person name="Ferrer M."/>
            <person name="Golyshin P.N."/>
        </authorList>
    </citation>
    <scope>NUCLEOTIDE SEQUENCE [LARGE SCALE GENOMIC DNA]</scope>
    <source>
        <strain evidence="2">HMET1</strain>
    </source>
</reference>
<dbReference type="FunCoup" id="A0A1Q6DUJ2">
    <property type="interactions" value="1"/>
</dbReference>
<gene>
    <name evidence="2" type="ORF">BTN85_0485</name>
</gene>
<dbReference type="InParanoid" id="A0A1Q6DUJ2"/>
<accession>A0A1Q6DUJ2</accession>